<dbReference type="InterPro" id="IPR009339">
    <property type="entry name" value="DUF998"/>
</dbReference>
<keyword evidence="2" id="KW-0812">Transmembrane</keyword>
<evidence type="ECO:0000313" key="4">
    <source>
        <dbReference type="Proteomes" id="UP000324973"/>
    </source>
</evidence>
<feature type="region of interest" description="Disordered" evidence="1">
    <location>
        <begin position="420"/>
        <end position="464"/>
    </location>
</feature>
<keyword evidence="4" id="KW-1185">Reference proteome</keyword>
<reference evidence="3 4" key="1">
    <citation type="submission" date="2019-08" db="EMBL/GenBank/DDBJ databases">
        <title>Luteimonas viscosus sp. nov., isolated from soil of a sunflower field.</title>
        <authorList>
            <person name="Jianli Z."/>
            <person name="Ying Z."/>
        </authorList>
    </citation>
    <scope>NUCLEOTIDE SEQUENCE [LARGE SCALE GENOMIC DNA]</scope>
    <source>
        <strain evidence="3 4">XBU10</strain>
    </source>
</reference>
<feature type="transmembrane region" description="Helical" evidence="2">
    <location>
        <begin position="75"/>
        <end position="94"/>
    </location>
</feature>
<sequence length="464" mass="50042">MPFHRHGGVHVRRDHAGPRLRGRGRLRGRSGAHARLVAGSPRRRRRDTRRALPGHPVPRMTLEHPTRPSPFWPRLALAGLAAFVLAAIALHLLRPDLDPVERQMSLYLVGAWGPLLQASYVALGVAMTGLAWGVYRALPPHARSAAPLLMFALGGASLATTAYAWMDMPGVDATMEGLVHGISAQAAFLFATTAIVLQALRFRHDPQWRARALAVSLGAGLLRRDLGAGAVARPAPRAVAEGGDRADRRLARRGGAAAAATRPLASTPGWRRAPGACVACSASAVGTRACAFFLAVAQPEARALGIDEHLRLQARVDRRQHAVFHRVQATRLDVRDAQLAQPGADLGDQRAPLFGTQRRPRQLVHQQQLARRLRLHRVRDRAPVGERVGQRGGAADVRMQAPAGLAAQFDVDIVIHCAPPAVRGEGGSRRRRNPARCNAVRPMDPAAPPDAGNHRPANVSLRRS</sequence>
<feature type="compositionally biased region" description="Basic residues" evidence="1">
    <location>
        <begin position="1"/>
        <end position="32"/>
    </location>
</feature>
<feature type="region of interest" description="Disordered" evidence="1">
    <location>
        <begin position="1"/>
        <end position="64"/>
    </location>
</feature>
<dbReference type="Pfam" id="PF06197">
    <property type="entry name" value="DUF998"/>
    <property type="match status" value="1"/>
</dbReference>
<keyword evidence="2" id="KW-1133">Transmembrane helix</keyword>
<evidence type="ECO:0000313" key="3">
    <source>
        <dbReference type="EMBL" id="TYT26144.1"/>
    </source>
</evidence>
<organism evidence="3 4">
    <name type="scientific">Luteimonas viscosa</name>
    <dbReference type="NCBI Taxonomy" id="1132694"/>
    <lineage>
        <taxon>Bacteria</taxon>
        <taxon>Pseudomonadati</taxon>
        <taxon>Pseudomonadota</taxon>
        <taxon>Gammaproteobacteria</taxon>
        <taxon>Lysobacterales</taxon>
        <taxon>Lysobacteraceae</taxon>
        <taxon>Luteimonas</taxon>
    </lineage>
</organism>
<dbReference type="OrthoDB" id="5955493at2"/>
<name>A0A5D4XPU2_9GAMM</name>
<proteinExistence type="predicted"/>
<evidence type="ECO:0000256" key="2">
    <source>
        <dbReference type="SAM" id="Phobius"/>
    </source>
</evidence>
<evidence type="ECO:0000256" key="1">
    <source>
        <dbReference type="SAM" id="MobiDB-lite"/>
    </source>
</evidence>
<dbReference type="EMBL" id="VTFT01000001">
    <property type="protein sequence ID" value="TYT26144.1"/>
    <property type="molecule type" value="Genomic_DNA"/>
</dbReference>
<dbReference type="AlphaFoldDB" id="A0A5D4XPU2"/>
<keyword evidence="2" id="KW-0472">Membrane</keyword>
<feature type="transmembrane region" description="Helical" evidence="2">
    <location>
        <begin position="178"/>
        <end position="200"/>
    </location>
</feature>
<accession>A0A5D4XPU2</accession>
<feature type="transmembrane region" description="Helical" evidence="2">
    <location>
        <begin position="147"/>
        <end position="166"/>
    </location>
</feature>
<comment type="caution">
    <text evidence="3">The sequence shown here is derived from an EMBL/GenBank/DDBJ whole genome shotgun (WGS) entry which is preliminary data.</text>
</comment>
<gene>
    <name evidence="3" type="ORF">FZO89_07665</name>
</gene>
<dbReference type="Proteomes" id="UP000324973">
    <property type="component" value="Unassembled WGS sequence"/>
</dbReference>
<feature type="transmembrane region" description="Helical" evidence="2">
    <location>
        <begin position="114"/>
        <end position="135"/>
    </location>
</feature>
<protein>
    <submittedName>
        <fullName evidence="3">DUF998 domain-containing protein</fullName>
    </submittedName>
</protein>